<dbReference type="AlphaFoldDB" id="A0A7S8RGG7"/>
<evidence type="ECO:0000256" key="1">
    <source>
        <dbReference type="SAM" id="Phobius"/>
    </source>
</evidence>
<dbReference type="RefSeq" id="WP_195692439.1">
    <property type="nucleotide sequence ID" value="NZ_CP064760.1"/>
</dbReference>
<keyword evidence="1" id="KW-0812">Transmembrane</keyword>
<proteinExistence type="predicted"/>
<feature type="transmembrane region" description="Helical" evidence="1">
    <location>
        <begin position="64"/>
        <end position="85"/>
    </location>
</feature>
<keyword evidence="1" id="KW-0472">Membrane</keyword>
<dbReference type="EMBL" id="CP064760">
    <property type="protein sequence ID" value="QPE04361.1"/>
    <property type="molecule type" value="Genomic_DNA"/>
</dbReference>
<accession>A0A7S8RGG7</accession>
<dbReference type="Proteomes" id="UP000594480">
    <property type="component" value="Chromosome"/>
</dbReference>
<organism evidence="2 3">
    <name type="scientific">Microbacterium schleiferi</name>
    <dbReference type="NCBI Taxonomy" id="69362"/>
    <lineage>
        <taxon>Bacteria</taxon>
        <taxon>Bacillati</taxon>
        <taxon>Actinomycetota</taxon>
        <taxon>Actinomycetes</taxon>
        <taxon>Micrococcales</taxon>
        <taxon>Microbacteriaceae</taxon>
        <taxon>Microbacterium</taxon>
    </lineage>
</organism>
<evidence type="ECO:0000313" key="2">
    <source>
        <dbReference type="EMBL" id="QPE04361.1"/>
    </source>
</evidence>
<keyword evidence="1" id="KW-1133">Transmembrane helix</keyword>
<name>A0A7S8RGG7_9MICO</name>
<evidence type="ECO:0008006" key="4">
    <source>
        <dbReference type="Google" id="ProtNLM"/>
    </source>
</evidence>
<protein>
    <recommendedName>
        <fullName evidence="4">DUF3618 domain-containing protein</fullName>
    </recommendedName>
</protein>
<keyword evidence="3" id="KW-1185">Reference proteome</keyword>
<dbReference type="KEGG" id="msf:IT882_14585"/>
<sequence>MSSEIGVPRTAVDLSLTDPVEKARAELKAALAAIEDKSNVPRQLSKATDRAVVKLRRFSREHPVATVTLAVVKAAAVGALVWWGVNSYVNK</sequence>
<reference evidence="2 3" key="1">
    <citation type="submission" date="2020-11" db="EMBL/GenBank/DDBJ databases">
        <title>Amino acid is mineralized and recycled by bacteria in oceanic microbiome.</title>
        <authorList>
            <person name="Zheng L.Y."/>
        </authorList>
    </citation>
    <scope>NUCLEOTIDE SEQUENCE [LARGE SCALE GENOMIC DNA]</scope>
    <source>
        <strain evidence="2 3">A32-1</strain>
    </source>
</reference>
<evidence type="ECO:0000313" key="3">
    <source>
        <dbReference type="Proteomes" id="UP000594480"/>
    </source>
</evidence>
<gene>
    <name evidence="2" type="ORF">IT882_14585</name>
</gene>